<evidence type="ECO:0000256" key="2">
    <source>
        <dbReference type="SAM" id="SignalP"/>
    </source>
</evidence>
<keyword evidence="2" id="KW-0732">Signal</keyword>
<reference evidence="4" key="1">
    <citation type="submission" date="2011-12" db="EMBL/GenBank/DDBJ databases">
        <title>Complete sequence of Clostridium clariflavum DSM 19732.</title>
        <authorList>
            <consortium name="US DOE Joint Genome Institute"/>
            <person name="Lucas S."/>
            <person name="Han J."/>
            <person name="Lapidus A."/>
            <person name="Cheng J.-F."/>
            <person name="Goodwin L."/>
            <person name="Pitluck S."/>
            <person name="Peters L."/>
            <person name="Teshima H."/>
            <person name="Detter J.C."/>
            <person name="Han C."/>
            <person name="Tapia R."/>
            <person name="Land M."/>
            <person name="Hauser L."/>
            <person name="Kyrpides N."/>
            <person name="Ivanova N."/>
            <person name="Pagani I."/>
            <person name="Kitzmiller T."/>
            <person name="Lynd L."/>
            <person name="Izquierdo J."/>
            <person name="Woyke T."/>
        </authorList>
    </citation>
    <scope>NUCLEOTIDE SEQUENCE [LARGE SCALE GENOMIC DNA]</scope>
    <source>
        <strain evidence="4">DSM 19732 / NBRC 101661 / EBR45</strain>
    </source>
</reference>
<dbReference type="NCBIfam" id="TIGR02833">
    <property type="entry name" value="spore_III_AB"/>
    <property type="match status" value="1"/>
</dbReference>
<dbReference type="InterPro" id="IPR014198">
    <property type="entry name" value="Spore_III_AB"/>
</dbReference>
<evidence type="ECO:0000313" key="4">
    <source>
        <dbReference type="Proteomes" id="UP000005435"/>
    </source>
</evidence>
<reference evidence="3 4" key="2">
    <citation type="journal article" date="2012" name="Stand. Genomic Sci.">
        <title>Complete Genome Sequence of Clostridium clariflavum DSM 19732.</title>
        <authorList>
            <person name="Izquierdo J.A."/>
            <person name="Goodwin L."/>
            <person name="Davenport K.W."/>
            <person name="Teshima H."/>
            <person name="Bruce D."/>
            <person name="Detter C."/>
            <person name="Tapia R."/>
            <person name="Han S."/>
            <person name="Land M."/>
            <person name="Hauser L."/>
            <person name="Jeffries C.D."/>
            <person name="Han J."/>
            <person name="Pitluck S."/>
            <person name="Nolan M."/>
            <person name="Chen A."/>
            <person name="Huntemann M."/>
            <person name="Mavromatis K."/>
            <person name="Mikhailova N."/>
            <person name="Liolios K."/>
            <person name="Woyke T."/>
            <person name="Lynd L.R."/>
        </authorList>
    </citation>
    <scope>NUCLEOTIDE SEQUENCE [LARGE SCALE GENOMIC DNA]</scope>
    <source>
        <strain evidence="4">DSM 19732 / NBRC 101661 / EBR45</strain>
    </source>
</reference>
<evidence type="ECO:0000313" key="3">
    <source>
        <dbReference type="EMBL" id="AEV68671.1"/>
    </source>
</evidence>
<dbReference type="RefSeq" id="WP_014255251.1">
    <property type="nucleotide sequence ID" value="NC_016627.1"/>
</dbReference>
<organism evidence="3 4">
    <name type="scientific">Acetivibrio clariflavus (strain DSM 19732 / NBRC 101661 / EBR45)</name>
    <name type="common">Clostridium clariflavum</name>
    <dbReference type="NCBI Taxonomy" id="720554"/>
    <lineage>
        <taxon>Bacteria</taxon>
        <taxon>Bacillati</taxon>
        <taxon>Bacillota</taxon>
        <taxon>Clostridia</taxon>
        <taxon>Eubacteriales</taxon>
        <taxon>Oscillospiraceae</taxon>
        <taxon>Acetivibrio</taxon>
    </lineage>
</organism>
<proteinExistence type="predicted"/>
<gene>
    <name evidence="3" type="ordered locus">Clocl_2074</name>
</gene>
<dbReference type="Proteomes" id="UP000005435">
    <property type="component" value="Chromosome"/>
</dbReference>
<keyword evidence="4" id="KW-1185">Reference proteome</keyword>
<dbReference type="EMBL" id="CP003065">
    <property type="protein sequence ID" value="AEV68671.1"/>
    <property type="molecule type" value="Genomic_DNA"/>
</dbReference>
<feature type="signal peptide" evidence="2">
    <location>
        <begin position="1"/>
        <end position="23"/>
    </location>
</feature>
<dbReference type="HOGENOM" id="CLU_120887_1_2_9"/>
<evidence type="ECO:0000256" key="1">
    <source>
        <dbReference type="SAM" id="Coils"/>
    </source>
</evidence>
<keyword evidence="1" id="KW-0175">Coiled coil</keyword>
<dbReference type="STRING" id="720554.Clocl_2074"/>
<dbReference type="Pfam" id="PF09548">
    <property type="entry name" value="Spore_III_AB"/>
    <property type="match status" value="1"/>
</dbReference>
<dbReference type="KEGG" id="ccl:Clocl_2074"/>
<dbReference type="PROSITE" id="PS51257">
    <property type="entry name" value="PROKAR_LIPOPROTEIN"/>
    <property type="match status" value="1"/>
</dbReference>
<accession>G8LWK3</accession>
<feature type="chain" id="PRO_5003510856" evidence="2">
    <location>
        <begin position="24"/>
        <end position="171"/>
    </location>
</feature>
<dbReference type="PIRSF" id="PIRSF021435">
    <property type="entry name" value="SpoIIIAB"/>
    <property type="match status" value="1"/>
</dbReference>
<protein>
    <submittedName>
        <fullName evidence="3">Stage III sporulation protein AB</fullName>
    </submittedName>
</protein>
<dbReference type="AlphaFoldDB" id="G8LWK3"/>
<name>G8LWK3_ACECE</name>
<dbReference type="eggNOG" id="ENOG5032S0Q">
    <property type="taxonomic scope" value="Bacteria"/>
</dbReference>
<sequence precursor="true">MLLKIVGSLIVFVSCTLLGYSHAQTYAQRPQELKTLQMLLQIFENEISFLSNVLQEAFQKVSSCTDSSVAVFFEAAVENLKEGLCADEAWTKAVKENISGTSLNSEDEAIIISFGKMLGSSDLEGQIKNIRLTVNQLKIQEQKAEELRSKNEKMFKSLGVLCGLAIIILLF</sequence>
<feature type="coiled-coil region" evidence="1">
    <location>
        <begin position="120"/>
        <end position="157"/>
    </location>
</feature>
<dbReference type="OrthoDB" id="1957909at2"/>